<evidence type="ECO:0000259" key="4">
    <source>
        <dbReference type="PROSITE" id="PS51295"/>
    </source>
</evidence>
<dbReference type="Pfam" id="PF01985">
    <property type="entry name" value="CRS1_YhbY"/>
    <property type="match status" value="1"/>
</dbReference>
<dbReference type="InterPro" id="IPR001890">
    <property type="entry name" value="RNA-binding_CRM"/>
</dbReference>
<dbReference type="PANTHER" id="PTHR40065">
    <property type="entry name" value="RNA-BINDING PROTEIN YHBY"/>
    <property type="match status" value="1"/>
</dbReference>
<feature type="region of interest" description="Disordered" evidence="3">
    <location>
        <begin position="1"/>
        <end position="21"/>
    </location>
</feature>
<dbReference type="AlphaFoldDB" id="A0A832ULU0"/>
<gene>
    <name evidence="5" type="ORF">H1011_01930</name>
</gene>
<evidence type="ECO:0000313" key="5">
    <source>
        <dbReference type="EMBL" id="HIJ99563.1"/>
    </source>
</evidence>
<organism evidence="5 6">
    <name type="scientific">Candidatus Undinarchaeum marinum</name>
    <dbReference type="NCBI Taxonomy" id="2756141"/>
    <lineage>
        <taxon>Archaea</taxon>
        <taxon>Candidatus Undinarchaeota</taxon>
        <taxon>Candidatus Undinarchaeia</taxon>
        <taxon>Candidatus Undinarchaeales</taxon>
        <taxon>Candidatus Undinarchaeaceae</taxon>
        <taxon>Candidatus Undinarchaeum</taxon>
    </lineage>
</organism>
<evidence type="ECO:0000256" key="3">
    <source>
        <dbReference type="SAM" id="MobiDB-lite"/>
    </source>
</evidence>
<dbReference type="PROSITE" id="PS51295">
    <property type="entry name" value="CRM"/>
    <property type="match status" value="1"/>
</dbReference>
<keyword evidence="1 2" id="KW-0694">RNA-binding</keyword>
<reference evidence="5 6" key="1">
    <citation type="journal article" name="Nat. Commun.">
        <title>Undinarchaeota illuminate DPANN phylogeny and the impact of gene transfer on archaeal evolution.</title>
        <authorList>
            <person name="Dombrowski N."/>
            <person name="Williams T.A."/>
            <person name="Sun J."/>
            <person name="Woodcroft B.J."/>
            <person name="Lee J.H."/>
            <person name="Minh B.Q."/>
            <person name="Rinke C."/>
            <person name="Spang A."/>
        </authorList>
    </citation>
    <scope>NUCLEOTIDE SEQUENCE [LARGE SCALE GENOMIC DNA]</scope>
    <source>
        <strain evidence="5">MAG_bin17</strain>
    </source>
</reference>
<accession>A0A832ULU0</accession>
<dbReference type="Gene3D" id="3.30.110.60">
    <property type="entry name" value="YhbY-like"/>
    <property type="match status" value="1"/>
</dbReference>
<comment type="caution">
    <text evidence="5">The sequence shown here is derived from an EMBL/GenBank/DDBJ whole genome shotgun (WGS) entry which is preliminary data.</text>
</comment>
<dbReference type="EMBL" id="DVAD01000012">
    <property type="protein sequence ID" value="HIJ99563.1"/>
    <property type="molecule type" value="Genomic_DNA"/>
</dbReference>
<dbReference type="GO" id="GO:0003723">
    <property type="term" value="F:RNA binding"/>
    <property type="evidence" value="ECO:0007669"/>
    <property type="project" value="UniProtKB-UniRule"/>
</dbReference>
<feature type="domain" description="CRM" evidence="4">
    <location>
        <begin position="1"/>
        <end position="90"/>
    </location>
</feature>
<evidence type="ECO:0000256" key="1">
    <source>
        <dbReference type="ARBA" id="ARBA00022884"/>
    </source>
</evidence>
<sequence length="90" mass="10016">MSSEFPPGLKKRANQLPPSIRVGKSGLTEKAINEIKARLEKKELIKVKFLNTAINGNKKELFKELAERTDSVLVLTVGFTASLYKKKSAK</sequence>
<dbReference type="PANTHER" id="PTHR40065:SF3">
    <property type="entry name" value="RNA-BINDING PROTEIN YHBY"/>
    <property type="match status" value="1"/>
</dbReference>
<evidence type="ECO:0000256" key="2">
    <source>
        <dbReference type="PROSITE-ProRule" id="PRU00626"/>
    </source>
</evidence>
<dbReference type="Proteomes" id="UP000604391">
    <property type="component" value="Unassembled WGS sequence"/>
</dbReference>
<proteinExistence type="predicted"/>
<dbReference type="InterPro" id="IPR051925">
    <property type="entry name" value="RNA-binding_domain"/>
</dbReference>
<dbReference type="InterPro" id="IPR035920">
    <property type="entry name" value="YhbY-like_sf"/>
</dbReference>
<evidence type="ECO:0000313" key="6">
    <source>
        <dbReference type="Proteomes" id="UP000604391"/>
    </source>
</evidence>
<dbReference type="SMART" id="SM01103">
    <property type="entry name" value="CRS1_YhbY"/>
    <property type="match status" value="1"/>
</dbReference>
<protein>
    <submittedName>
        <fullName evidence="5">YhbY family RNA-binding protein</fullName>
    </submittedName>
</protein>
<name>A0A832ULU0_9ARCH</name>
<keyword evidence="6" id="KW-1185">Reference proteome</keyword>
<dbReference type="SUPFAM" id="SSF75471">
    <property type="entry name" value="YhbY-like"/>
    <property type="match status" value="1"/>
</dbReference>